<name>V2PY96_9BACT</name>
<reference evidence="3" key="1">
    <citation type="journal article" date="2014" name="Genome Announc.">
        <title>Draft genome sequences of the altered schaedler flora, a defined bacterial community from gnotobiotic mice.</title>
        <authorList>
            <person name="Wannemuehler M.J."/>
            <person name="Overstreet A.M."/>
            <person name="Ward D.V."/>
            <person name="Phillips G.J."/>
        </authorList>
    </citation>
    <scope>NUCLEOTIDE SEQUENCE</scope>
    <source>
        <strain evidence="3">ASF457</strain>
    </source>
</reference>
<dbReference type="CDD" id="cd06464">
    <property type="entry name" value="ACD_sHsps-like"/>
    <property type="match status" value="1"/>
</dbReference>
<evidence type="ECO:0000313" key="3">
    <source>
        <dbReference type="EMBL" id="USF23299.1"/>
    </source>
</evidence>
<dbReference type="Gene3D" id="2.60.40.790">
    <property type="match status" value="1"/>
</dbReference>
<dbReference type="AlphaFoldDB" id="V2PY96"/>
<comment type="similarity">
    <text evidence="1 2">Belongs to the small heat shock protein (HSP20) family.</text>
</comment>
<dbReference type="Proteomes" id="UP000017429">
    <property type="component" value="Chromosome"/>
</dbReference>
<dbReference type="PANTHER" id="PTHR11527">
    <property type="entry name" value="HEAT-SHOCK PROTEIN 20 FAMILY MEMBER"/>
    <property type="match status" value="1"/>
</dbReference>
<keyword evidence="4" id="KW-1185">Reference proteome</keyword>
<proteinExistence type="inferred from homology"/>
<dbReference type="InterPro" id="IPR031107">
    <property type="entry name" value="Small_HSP"/>
</dbReference>
<dbReference type="InterPro" id="IPR008978">
    <property type="entry name" value="HSP20-like_chaperone"/>
</dbReference>
<dbReference type="Pfam" id="PF00011">
    <property type="entry name" value="HSP20"/>
    <property type="match status" value="1"/>
</dbReference>
<gene>
    <name evidence="3" type="primary">hspA</name>
    <name evidence="3" type="ORF">N508_000356</name>
</gene>
<dbReference type="InterPro" id="IPR002068">
    <property type="entry name" value="A-crystallin/Hsp20_dom"/>
</dbReference>
<dbReference type="KEGG" id="msch:N508_000356"/>
<evidence type="ECO:0000313" key="4">
    <source>
        <dbReference type="Proteomes" id="UP000017429"/>
    </source>
</evidence>
<dbReference type="PROSITE" id="PS01031">
    <property type="entry name" value="SHSP"/>
    <property type="match status" value="1"/>
</dbReference>
<reference evidence="3" key="3">
    <citation type="submission" date="2022-06" db="EMBL/GenBank/DDBJ databases">
        <title>Resources to Facilitate Use of the Altered Schaedler Flora (ASF) Mouse Model to Study Microbiome Function.</title>
        <authorList>
            <person name="Proctor A."/>
            <person name="Parvinroo S."/>
            <person name="Richie T."/>
            <person name="Jia X."/>
            <person name="Lee S.T.M."/>
            <person name="Karp P.D."/>
            <person name="Paley S."/>
            <person name="Kostic A.D."/>
            <person name="Pierre J.F."/>
            <person name="Wannemuehler M.J."/>
            <person name="Phillips G.J."/>
        </authorList>
    </citation>
    <scope>NUCLEOTIDE SEQUENCE</scope>
    <source>
        <strain evidence="3">ASF457</strain>
    </source>
</reference>
<dbReference type="SUPFAM" id="SSF49764">
    <property type="entry name" value="HSP20-like chaperones"/>
    <property type="match status" value="1"/>
</dbReference>
<dbReference type="EMBL" id="CP097562">
    <property type="protein sequence ID" value="USF23299.1"/>
    <property type="molecule type" value="Genomic_DNA"/>
</dbReference>
<organism evidence="3 4">
    <name type="scientific">Mucispirillum schaedleri ASF457</name>
    <dbReference type="NCBI Taxonomy" id="1379858"/>
    <lineage>
        <taxon>Bacteria</taxon>
        <taxon>Pseudomonadati</taxon>
        <taxon>Deferribacterota</taxon>
        <taxon>Deferribacteres</taxon>
        <taxon>Deferribacterales</taxon>
        <taxon>Mucispirillaceae</taxon>
        <taxon>Mucispirillum</taxon>
    </lineage>
</organism>
<accession>V2PY96</accession>
<dbReference type="eggNOG" id="COG0071">
    <property type="taxonomic scope" value="Bacteria"/>
</dbReference>
<dbReference type="RefSeq" id="WP_023276367.1">
    <property type="nucleotide sequence ID" value="NZ_CP097562.1"/>
</dbReference>
<dbReference type="OrthoDB" id="9811615at2"/>
<evidence type="ECO:0000256" key="2">
    <source>
        <dbReference type="RuleBase" id="RU003616"/>
    </source>
</evidence>
<sequence>MSIMKWDPLKDLFYMEKHIDKLISKSFKEQSNNWSPVVDIIENDNIIILSAELAGVNEEDMEVNISEGILSISGVKKSLEEEYSSDDYFYKIESVSGKFCRSFAIPANINTSAVKASLKDGVLKIILQKTNKQNSKTIKIKSE</sequence>
<protein>
    <submittedName>
        <fullName evidence="3">Spore protein SP21</fullName>
    </submittedName>
</protein>
<reference evidence="3" key="2">
    <citation type="submission" date="2022-05" db="EMBL/GenBank/DDBJ databases">
        <authorList>
            <person name="Proctor A.L."/>
            <person name="Phillips G.J."/>
            <person name="Wannemuehler M.J."/>
        </authorList>
    </citation>
    <scope>NUCLEOTIDE SEQUENCE</scope>
    <source>
        <strain evidence="3">ASF457</strain>
    </source>
</reference>
<evidence type="ECO:0000256" key="1">
    <source>
        <dbReference type="PROSITE-ProRule" id="PRU00285"/>
    </source>
</evidence>